<gene>
    <name evidence="1" type="ORF">A1019T_02460</name>
</gene>
<keyword evidence="2" id="KW-1185">Reference proteome</keyword>
<dbReference type="OrthoDB" id="9777346at2"/>
<reference evidence="2" key="1">
    <citation type="submission" date="2017-02" db="EMBL/GenBank/DDBJ databases">
        <authorList>
            <person name="Mornico D."/>
        </authorList>
    </citation>
    <scope>NUCLEOTIDE SEQUENCE [LARGE SCALE GENOMIC DNA]</scope>
</reference>
<name>A0A1R4EIV8_9GAMM</name>
<accession>A0A1R4EIV8</accession>
<dbReference type="Proteomes" id="UP000188169">
    <property type="component" value="Unassembled WGS sequence"/>
</dbReference>
<organism evidence="1 2">
    <name type="scientific">Psychrobacter pasteurii</name>
    <dbReference type="NCBI Taxonomy" id="1945520"/>
    <lineage>
        <taxon>Bacteria</taxon>
        <taxon>Pseudomonadati</taxon>
        <taxon>Pseudomonadota</taxon>
        <taxon>Gammaproteobacteria</taxon>
        <taxon>Moraxellales</taxon>
        <taxon>Moraxellaceae</taxon>
        <taxon>Psychrobacter</taxon>
    </lineage>
</organism>
<dbReference type="RefSeq" id="WP_077449808.1">
    <property type="nucleotide sequence ID" value="NZ_FUGD01000177.1"/>
</dbReference>
<evidence type="ECO:0000313" key="2">
    <source>
        <dbReference type="Proteomes" id="UP000188169"/>
    </source>
</evidence>
<evidence type="ECO:0000313" key="1">
    <source>
        <dbReference type="EMBL" id="SJM38467.1"/>
    </source>
</evidence>
<dbReference type="STRING" id="1945520.A1019T_02460"/>
<proteinExistence type="predicted"/>
<sequence length="168" mass="19027">MTKKIAHIIIGLNVGGAELMLQRLVLNSSKKEQFEHSVISITDLGIIGPKLQEQGIKVYSLGMNSLHNIPLTMFKLRRLLKKINPDKVREAFSAICLATDFVYSEKRNQFLIIESSIFIGVDTCEQLSIDGISGKYIRKADGDYEFVSGRFWIQELALNHFLSNIRIL</sequence>
<dbReference type="EMBL" id="FUGD01000177">
    <property type="protein sequence ID" value="SJM38467.1"/>
    <property type="molecule type" value="Genomic_DNA"/>
</dbReference>
<protein>
    <submittedName>
        <fullName evidence="1">Uncharacterized protein</fullName>
    </submittedName>
</protein>
<dbReference type="AlphaFoldDB" id="A0A1R4EIV8"/>